<evidence type="ECO:0000259" key="1">
    <source>
        <dbReference type="SMART" id="SM01264"/>
    </source>
</evidence>
<evidence type="ECO:0000313" key="2">
    <source>
        <dbReference type="EMBL" id="ODS25012.1"/>
    </source>
</evidence>
<dbReference type="GO" id="GO:0006508">
    <property type="term" value="P:proteolysis"/>
    <property type="evidence" value="ECO:0007669"/>
    <property type="project" value="InterPro"/>
</dbReference>
<dbReference type="Pfam" id="PF22516">
    <property type="entry name" value="PreP_C"/>
    <property type="match status" value="1"/>
</dbReference>
<protein>
    <submittedName>
        <fullName evidence="2">Peptidase M16</fullName>
    </submittedName>
</protein>
<dbReference type="Proteomes" id="UP000242502">
    <property type="component" value="Unassembled WGS sequence"/>
</dbReference>
<organism evidence="2 3">
    <name type="scientific">Candidatus Endobugula sertula</name>
    <name type="common">Bugula neritina bacterial symbiont</name>
    <dbReference type="NCBI Taxonomy" id="62101"/>
    <lineage>
        <taxon>Bacteria</taxon>
        <taxon>Pseudomonadati</taxon>
        <taxon>Pseudomonadota</taxon>
        <taxon>Gammaproteobacteria</taxon>
        <taxon>Cellvibrionales</taxon>
        <taxon>Cellvibrionaceae</taxon>
        <taxon>Candidatus Endobugula</taxon>
    </lineage>
</organism>
<dbReference type="PANTHER" id="PTHR43016">
    <property type="entry name" value="PRESEQUENCE PROTEASE"/>
    <property type="match status" value="1"/>
</dbReference>
<evidence type="ECO:0000313" key="3">
    <source>
        <dbReference type="Proteomes" id="UP000242502"/>
    </source>
</evidence>
<dbReference type="PANTHER" id="PTHR43016:SF13">
    <property type="entry name" value="PRESEQUENCE PROTEASE, MITOCHONDRIAL"/>
    <property type="match status" value="1"/>
</dbReference>
<dbReference type="SUPFAM" id="SSF63411">
    <property type="entry name" value="LuxS/MPP-like metallohydrolase"/>
    <property type="match status" value="4"/>
</dbReference>
<gene>
    <name evidence="2" type="ORF">AB835_00455</name>
</gene>
<dbReference type="STRING" id="62101.AB835_00455"/>
<comment type="caution">
    <text evidence="2">The sequence shown here is derived from an EMBL/GenBank/DDBJ whole genome shotgun (WGS) entry which is preliminary data.</text>
</comment>
<dbReference type="GO" id="GO:0046872">
    <property type="term" value="F:metal ion binding"/>
    <property type="evidence" value="ECO:0007669"/>
    <property type="project" value="InterPro"/>
</dbReference>
<dbReference type="InterPro" id="IPR055130">
    <property type="entry name" value="PreP_C"/>
</dbReference>
<sequence length="981" mass="110449">MQSPSSSQDAHSSFEWLRSQTIGSLDITMSEYRHKVTGAQHIHLGTNNSENVFLVALRTVPENSTGVAHILEHTALCGSEKYPVRDPFFMMIRRSLNTFMNAFTSSDWTAYPFASQNRKDFDNLLDVYLDAVFFSRLDPMDFAQEGHRLDFTEPGNSNSPLIYKGVVYNEMKGAMSSVSSQLWQIMNKYLFPTSTYHHNSGGEPTAITDLSYEQLQQFYHTHYHPSNAIFMTFGDIPAQDHQKKFETLALNRFNKLDKSIQVYPEKRYFSPLRVEEGYAYTPNEDDDFSKKSYIVMAWLLDKNINLTRHLETHLLSNIMYNNSASPMQHLLETSDLGSSPSSLNGIDDSQYEMSFFCGLEGCHVNSADAFEESVIKMLEGIVENGLPQSHIEASLHQLELQQREIGGDGYPYGLQLILNALSPATHRGDIFSFMDLEPALEKLRASIQDRNYIPTLVKQLLLDNPHRVTLTLKPDDQLQQRQQAAETLHLATLKENMSDTEKQHIIDQATALDQRQQQEENLDILPKVSLEDIPKDTPNPIGEVKQLNQHRLHYYPAGTNGLSYQQIICPIPELNAEQLSTLPYYTLYLTEVGIGHQDYLSVQQRQAEVVGNIHAYYSLRSHIDHTDKHHAHITLTAKALSHNQPTMSQLMCDTLQHAHFTDYHRIQELIAQTKASREQSLTNNGHNLAMQAASASLNPLTATIHQLIGLGSIQSIKQLYQQLQDGDFQPLQSSLESIHHQLQPTEKQLLLITDEKSLSEQLQQFETICQPLLQSSTTNGALTLSPPTSERTEQAWIGNSQVHFCAKAYPTVTMNHPDAAPLAVLGGVLRNGFLHRAIREQGGAYGGGASQDSHSASFCFYSYRDPRLGKTLTDFDQSIDWLLQRKLDTEAIEESILGVIGSIDKPSSPAGKAKQHFHAQLAGRTNAIRALFRQRIIEVTAEDLYRVTETYLNPAKANTAVITGSHGINEAEKLGLKLIYL</sequence>
<reference evidence="2 3" key="1">
    <citation type="journal article" date="2016" name="Appl. Environ. Microbiol.">
        <title>Lack of Overt Genome Reduction in the Bryostatin-Producing Bryozoan Symbiont "Candidatus Endobugula sertula".</title>
        <authorList>
            <person name="Miller I.J."/>
            <person name="Vanee N."/>
            <person name="Fong S.S."/>
            <person name="Lim-Fong G.E."/>
            <person name="Kwan J.C."/>
        </authorList>
    </citation>
    <scope>NUCLEOTIDE SEQUENCE [LARGE SCALE GENOMIC DNA]</scope>
    <source>
        <strain evidence="2">AB1-4</strain>
    </source>
</reference>
<feature type="domain" description="Peptidase M16C associated" evidence="1">
    <location>
        <begin position="472"/>
        <end position="719"/>
    </location>
</feature>
<proteinExistence type="predicted"/>
<name>A0A1D2QTU5_9GAMM</name>
<dbReference type="InterPro" id="IPR013578">
    <property type="entry name" value="Peptidase_M16C_assoc"/>
</dbReference>
<dbReference type="AlphaFoldDB" id="A0A1D2QTU5"/>
<dbReference type="Pfam" id="PF08367">
    <property type="entry name" value="M16C_assoc"/>
    <property type="match status" value="1"/>
</dbReference>
<dbReference type="EMBL" id="MDLC01000002">
    <property type="protein sequence ID" value="ODS25012.1"/>
    <property type="molecule type" value="Genomic_DNA"/>
</dbReference>
<dbReference type="Gene3D" id="3.30.830.10">
    <property type="entry name" value="Metalloenzyme, LuxS/M16 peptidase-like"/>
    <property type="match status" value="4"/>
</dbReference>
<dbReference type="InterPro" id="IPR011765">
    <property type="entry name" value="Pept_M16_N"/>
</dbReference>
<dbReference type="InterPro" id="IPR007863">
    <property type="entry name" value="Peptidase_M16_C"/>
</dbReference>
<dbReference type="InterPro" id="IPR011249">
    <property type="entry name" value="Metalloenz_LuxS/M16"/>
</dbReference>
<dbReference type="Pfam" id="PF00675">
    <property type="entry name" value="Peptidase_M16"/>
    <property type="match status" value="1"/>
</dbReference>
<dbReference type="SMART" id="SM01264">
    <property type="entry name" value="M16C_associated"/>
    <property type="match status" value="1"/>
</dbReference>
<dbReference type="Pfam" id="PF05193">
    <property type="entry name" value="Peptidase_M16_C"/>
    <property type="match status" value="1"/>
</dbReference>
<dbReference type="FunFam" id="3.30.830.10:FF:000034">
    <property type="entry name" value="presequence protease 1, chloroplastic/mitochondrial"/>
    <property type="match status" value="1"/>
</dbReference>
<accession>A0A1D2QTU5</accession>